<sequence length="315" mass="34273">MTLINSCLVARIFAVGIVTVAVAAPQVRTGHVGTPPVVVSTPPAGTPAASATAVVPEVNRFALPAAEDDDQPSSPDRELAARIARAEDYARNQPGVTGFVVRDRWTGVVWRNADAGTLIRACSVTKLAMVVDLLLRNDSGAVRLTDRDRELMHRMLNYSDNDAATVLWARYGGTGFATRFPDYGLTDMTFSSRHPRTWGWFLTTADDLDRLMDHILTELPAEHRDYLVGEMRSVDVNQRWGVWGAGPAAAPGNKNGWSDANDEGTWIANSVGFVGPEERYTLAVMNRTTTEVGGAEIGKRITTEISRIIFAGLFD</sequence>
<dbReference type="PANTHER" id="PTHR35333:SF3">
    <property type="entry name" value="BETA-LACTAMASE-TYPE TRANSPEPTIDASE FOLD CONTAINING PROTEIN"/>
    <property type="match status" value="1"/>
</dbReference>
<dbReference type="EMBL" id="JAMTCK010000012">
    <property type="protein sequence ID" value="MCP2167914.1"/>
    <property type="molecule type" value="Genomic_DNA"/>
</dbReference>
<feature type="chain" id="PRO_5042200290" evidence="1">
    <location>
        <begin position="24"/>
        <end position="315"/>
    </location>
</feature>
<dbReference type="Pfam" id="PF13354">
    <property type="entry name" value="Beta-lactamase2"/>
    <property type="match status" value="1"/>
</dbReference>
<dbReference type="AlphaFoldDB" id="A0AAE3KIZ9"/>
<feature type="signal peptide" evidence="1">
    <location>
        <begin position="1"/>
        <end position="23"/>
    </location>
</feature>
<evidence type="ECO:0000256" key="1">
    <source>
        <dbReference type="SAM" id="SignalP"/>
    </source>
</evidence>
<feature type="domain" description="Beta-lactamase class A catalytic" evidence="2">
    <location>
        <begin position="149"/>
        <end position="285"/>
    </location>
</feature>
<gene>
    <name evidence="3" type="ORF">LX83_004788</name>
</gene>
<dbReference type="GO" id="GO:0008800">
    <property type="term" value="F:beta-lactamase activity"/>
    <property type="evidence" value="ECO:0007669"/>
    <property type="project" value="InterPro"/>
</dbReference>
<dbReference type="RefSeq" id="WP_253775269.1">
    <property type="nucleotide sequence ID" value="NZ_JAMTCK010000012.1"/>
</dbReference>
<dbReference type="SUPFAM" id="SSF56601">
    <property type="entry name" value="beta-lactamase/transpeptidase-like"/>
    <property type="match status" value="1"/>
</dbReference>
<evidence type="ECO:0000259" key="2">
    <source>
        <dbReference type="Pfam" id="PF13354"/>
    </source>
</evidence>
<dbReference type="InterPro" id="IPR000871">
    <property type="entry name" value="Beta-lactam_class-A"/>
</dbReference>
<comment type="caution">
    <text evidence="3">The sequence shown here is derived from an EMBL/GenBank/DDBJ whole genome shotgun (WGS) entry which is preliminary data.</text>
</comment>
<dbReference type="Gene3D" id="3.40.710.10">
    <property type="entry name" value="DD-peptidase/beta-lactamase superfamily"/>
    <property type="match status" value="1"/>
</dbReference>
<keyword evidence="1" id="KW-0732">Signal</keyword>
<organism evidence="3 4">
    <name type="scientific">Goodfellowiella coeruleoviolacea</name>
    <dbReference type="NCBI Taxonomy" id="334858"/>
    <lineage>
        <taxon>Bacteria</taxon>
        <taxon>Bacillati</taxon>
        <taxon>Actinomycetota</taxon>
        <taxon>Actinomycetes</taxon>
        <taxon>Pseudonocardiales</taxon>
        <taxon>Pseudonocardiaceae</taxon>
        <taxon>Goodfellowiella</taxon>
    </lineage>
</organism>
<dbReference type="PANTHER" id="PTHR35333">
    <property type="entry name" value="BETA-LACTAMASE"/>
    <property type="match status" value="1"/>
</dbReference>
<keyword evidence="4" id="KW-1185">Reference proteome</keyword>
<dbReference type="InterPro" id="IPR012338">
    <property type="entry name" value="Beta-lactam/transpept-like"/>
</dbReference>
<dbReference type="GO" id="GO:0030655">
    <property type="term" value="P:beta-lactam antibiotic catabolic process"/>
    <property type="evidence" value="ECO:0007669"/>
    <property type="project" value="InterPro"/>
</dbReference>
<proteinExistence type="predicted"/>
<accession>A0AAE3KIZ9</accession>
<dbReference type="GO" id="GO:0046677">
    <property type="term" value="P:response to antibiotic"/>
    <property type="evidence" value="ECO:0007669"/>
    <property type="project" value="InterPro"/>
</dbReference>
<reference evidence="3" key="1">
    <citation type="submission" date="2022-06" db="EMBL/GenBank/DDBJ databases">
        <title>Genomic Encyclopedia of Archaeal and Bacterial Type Strains, Phase II (KMG-II): from individual species to whole genera.</title>
        <authorList>
            <person name="Goeker M."/>
        </authorList>
    </citation>
    <scope>NUCLEOTIDE SEQUENCE</scope>
    <source>
        <strain evidence="3">DSM 43935</strain>
    </source>
</reference>
<name>A0AAE3KIZ9_9PSEU</name>
<evidence type="ECO:0000313" key="4">
    <source>
        <dbReference type="Proteomes" id="UP001206128"/>
    </source>
</evidence>
<dbReference type="Proteomes" id="UP001206128">
    <property type="component" value="Unassembled WGS sequence"/>
</dbReference>
<evidence type="ECO:0000313" key="3">
    <source>
        <dbReference type="EMBL" id="MCP2167914.1"/>
    </source>
</evidence>
<dbReference type="InterPro" id="IPR045155">
    <property type="entry name" value="Beta-lactam_cat"/>
</dbReference>
<protein>
    <submittedName>
        <fullName evidence="3">Beta-lactamase enzyme family protein</fullName>
    </submittedName>
</protein>